<dbReference type="InterPro" id="IPR029044">
    <property type="entry name" value="Nucleotide-diphossugar_trans"/>
</dbReference>
<evidence type="ECO:0000256" key="1">
    <source>
        <dbReference type="ARBA" id="ARBA00022475"/>
    </source>
</evidence>
<dbReference type="PANTHER" id="PTHR48090">
    <property type="entry name" value="UNDECAPRENYL-PHOSPHATE 4-DEOXY-4-FORMAMIDO-L-ARABINOSE TRANSFERASE-RELATED"/>
    <property type="match status" value="1"/>
</dbReference>
<dbReference type="Proteomes" id="UP001236507">
    <property type="component" value="Unassembled WGS sequence"/>
</dbReference>
<dbReference type="InterPro" id="IPR001173">
    <property type="entry name" value="Glyco_trans_2-like"/>
</dbReference>
<feature type="domain" description="Glycosyltransferase 2-like" evidence="9">
    <location>
        <begin position="7"/>
        <end position="134"/>
    </location>
</feature>
<sequence length="318" mass="35984">MPNSIKILIPLYNDWDALELLLERIKHTVEASFFEQLSFVIVDDCSSIPCDVNRFSAYNLEIIRLWRNVSHQKAIALGLSYLTKERTFDYLLIMDSDGEDRPEDMERLYDTCVKTNQIVFAKRAKRSEGPIFRMGYLVYKALFGLLTGKVIEFGNFSMLPFEQAKKLAYVSEIWNHFPGGVIRSKLSYSSIPIIRGTRLAGKSKMNFVSLILHGLSAISVYLDTVAVRIVISSLVLVVLSILVALVVSIIRLTTPYASPGWATTLVSTAVIVILQAFLSSLFLVFTVLNYRTQKHFIPALEYHELIQQVDSTELSKIS</sequence>
<dbReference type="SUPFAM" id="SSF53448">
    <property type="entry name" value="Nucleotide-diphospho-sugar transferases"/>
    <property type="match status" value="1"/>
</dbReference>
<dbReference type="InterPro" id="IPR050256">
    <property type="entry name" value="Glycosyltransferase_2"/>
</dbReference>
<keyword evidence="3 10" id="KW-0808">Transferase</keyword>
<dbReference type="GO" id="GO:0016757">
    <property type="term" value="F:glycosyltransferase activity"/>
    <property type="evidence" value="ECO:0007669"/>
    <property type="project" value="UniProtKB-KW"/>
</dbReference>
<evidence type="ECO:0000256" key="5">
    <source>
        <dbReference type="ARBA" id="ARBA00022985"/>
    </source>
</evidence>
<feature type="transmembrane region" description="Helical" evidence="8">
    <location>
        <begin position="262"/>
        <end position="288"/>
    </location>
</feature>
<evidence type="ECO:0000256" key="6">
    <source>
        <dbReference type="ARBA" id="ARBA00022989"/>
    </source>
</evidence>
<evidence type="ECO:0000313" key="11">
    <source>
        <dbReference type="Proteomes" id="UP001236507"/>
    </source>
</evidence>
<evidence type="ECO:0000256" key="7">
    <source>
        <dbReference type="ARBA" id="ARBA00023136"/>
    </source>
</evidence>
<evidence type="ECO:0000259" key="9">
    <source>
        <dbReference type="Pfam" id="PF00535"/>
    </source>
</evidence>
<dbReference type="Gene3D" id="3.90.550.10">
    <property type="entry name" value="Spore Coat Polysaccharide Biosynthesis Protein SpsA, Chain A"/>
    <property type="match status" value="1"/>
</dbReference>
<evidence type="ECO:0000256" key="8">
    <source>
        <dbReference type="SAM" id="Phobius"/>
    </source>
</evidence>
<proteinExistence type="predicted"/>
<dbReference type="RefSeq" id="WP_283345437.1">
    <property type="nucleotide sequence ID" value="NZ_JASHIF010000014.1"/>
</dbReference>
<reference evidence="10 11" key="1">
    <citation type="submission" date="2023-05" db="EMBL/GenBank/DDBJ databases">
        <title>Novel species of genus Flectobacillus isolated from stream in China.</title>
        <authorList>
            <person name="Lu H."/>
        </authorList>
    </citation>
    <scope>NUCLEOTIDE SEQUENCE [LARGE SCALE GENOMIC DNA]</scope>
    <source>
        <strain evidence="10 11">KCTC 42575</strain>
    </source>
</reference>
<name>A0ABT6YBA5_9BACT</name>
<comment type="caution">
    <text evidence="10">The sequence shown here is derived from an EMBL/GenBank/DDBJ whole genome shotgun (WGS) entry which is preliminary data.</text>
</comment>
<gene>
    <name evidence="10" type="ORF">QM524_16690</name>
</gene>
<dbReference type="EMBL" id="JASHIF010000014">
    <property type="protein sequence ID" value="MDI9860856.1"/>
    <property type="molecule type" value="Genomic_DNA"/>
</dbReference>
<organism evidence="10 11">
    <name type="scientific">Flectobacillus roseus</name>
    <dbReference type="NCBI Taxonomy" id="502259"/>
    <lineage>
        <taxon>Bacteria</taxon>
        <taxon>Pseudomonadati</taxon>
        <taxon>Bacteroidota</taxon>
        <taxon>Cytophagia</taxon>
        <taxon>Cytophagales</taxon>
        <taxon>Flectobacillaceae</taxon>
        <taxon>Flectobacillus</taxon>
    </lineage>
</organism>
<dbReference type="EC" id="2.4.-.-" evidence="10"/>
<dbReference type="Pfam" id="PF00535">
    <property type="entry name" value="Glycos_transf_2"/>
    <property type="match status" value="1"/>
</dbReference>
<dbReference type="PANTHER" id="PTHR48090:SF3">
    <property type="entry name" value="UNDECAPRENYL-PHOSPHATE 4-DEOXY-4-FORMAMIDO-L-ARABINOSE TRANSFERASE"/>
    <property type="match status" value="1"/>
</dbReference>
<accession>A0ABT6YBA5</accession>
<keyword evidence="6 8" id="KW-1133">Transmembrane helix</keyword>
<evidence type="ECO:0000313" key="10">
    <source>
        <dbReference type="EMBL" id="MDI9860856.1"/>
    </source>
</evidence>
<feature type="transmembrane region" description="Helical" evidence="8">
    <location>
        <begin position="205"/>
        <end position="222"/>
    </location>
</feature>
<protein>
    <submittedName>
        <fullName evidence="10">Glycosyltransferase</fullName>
        <ecNumber evidence="10">2.4.-.-</ecNumber>
    </submittedName>
</protein>
<keyword evidence="7 8" id="KW-0472">Membrane</keyword>
<feature type="transmembrane region" description="Helical" evidence="8">
    <location>
        <begin position="229"/>
        <end position="250"/>
    </location>
</feature>
<evidence type="ECO:0000256" key="2">
    <source>
        <dbReference type="ARBA" id="ARBA00022676"/>
    </source>
</evidence>
<keyword evidence="5" id="KW-0448">Lipopolysaccharide biosynthesis</keyword>
<evidence type="ECO:0000256" key="4">
    <source>
        <dbReference type="ARBA" id="ARBA00022692"/>
    </source>
</evidence>
<keyword evidence="4 8" id="KW-0812">Transmembrane</keyword>
<keyword evidence="11" id="KW-1185">Reference proteome</keyword>
<evidence type="ECO:0000256" key="3">
    <source>
        <dbReference type="ARBA" id="ARBA00022679"/>
    </source>
</evidence>
<keyword evidence="2 10" id="KW-0328">Glycosyltransferase</keyword>
<keyword evidence="1" id="KW-1003">Cell membrane</keyword>